<evidence type="ECO:0000313" key="1">
    <source>
        <dbReference type="EMBL" id="SVA74778.1"/>
    </source>
</evidence>
<dbReference type="AlphaFoldDB" id="A0A381YCL7"/>
<reference evidence="1" key="1">
    <citation type="submission" date="2018-05" db="EMBL/GenBank/DDBJ databases">
        <authorList>
            <person name="Lanie J.A."/>
            <person name="Ng W.-L."/>
            <person name="Kazmierczak K.M."/>
            <person name="Andrzejewski T.M."/>
            <person name="Davidsen T.M."/>
            <person name="Wayne K.J."/>
            <person name="Tettelin H."/>
            <person name="Glass J.I."/>
            <person name="Rusch D."/>
            <person name="Podicherti R."/>
            <person name="Tsui H.-C.T."/>
            <person name="Winkler M.E."/>
        </authorList>
    </citation>
    <scope>NUCLEOTIDE SEQUENCE</scope>
</reference>
<organism evidence="1">
    <name type="scientific">marine metagenome</name>
    <dbReference type="NCBI Taxonomy" id="408172"/>
    <lineage>
        <taxon>unclassified sequences</taxon>
        <taxon>metagenomes</taxon>
        <taxon>ecological metagenomes</taxon>
    </lineage>
</organism>
<sequence>MVTCCNICGICGPKTADGYCNNKVTGPHKTMYGKRIRSMVLNPDVELPTPDFYKGVFTQYNENEGNSTQPSYKDEYGQVFVGRYDPNKSFVKGRTTADIEHAENKHIHHKDCKCVICTIGGIVLIDEDGNPTGNTASDPGGVGSSFELPYENSLFHLDAKRIYEGLDNYIETNGIGHNDSEVIDPELAERLLRKLGKRILYPKPSFDHGHRPCPKCNTDGHRRSGLTGESPVKIQDRELVKVDTEIPNTCECGICGKCENGIPISTVAQRNGTCNTCPNSWEKGDKIFWLKPDRVSIFCSDRDCKGFIRKTISKVTSEALMPYSAFVKSSDYRMHTPYNPQIEILSDPAFYTSGGKLRKLKTNDGHEAIDTNDVNKNYSRIGNNGAGHHRRSAHNVQMHIVNDKIVFDVDHVPKDCPCQRYNDPFFTGVFDDEEVHIAYIKESLKHHPKLLTKHYGVDVKEVTFLAKDDEGVMRMHTTHVSDSDTPMSVPWRLKTMAGLPLWMQSETVVEILDTEYSPFGKPEWDYSKPHIGLPYVDPLLGPMVSRTDKKYLKKLKAKNSFESNEPLNGLASNNQRLNIFGPHGIVLPDWITYRFAFDNAEKLGYGKVSKTLPRNVQDVKDRLAIEVWNHEHSKLHQEPFKRGWCDECNAFYNHQEYFDARPCEGKEEPSYLDRNGVRQVCYDGMDSIEMFNESSTTVTPSKMVFDENGYYVNRSPFYVGIVGSAKDKEMSFTPIGEVQRVLTKVITDLRNQHGKRLVITSGGAEYVDTYAVDIAESLGVKTLVYEADIQLDYRENRGDWDPVSRKYKNKRQIQMPRWKDGKYRHDLGRVEVGFRTRNLRIANKVQHIVVVAIQPGTGMCAPTEWQGPRQGLARTIRCIHCNGEHYTTAGCWTAIKAKALNGATVETIEIPDGGVETHTICFPSKWKGTCKACNTSWEKGIPIFWQRTEEGVPSITCSDRDCFVKQGGEPRMVV</sequence>
<accession>A0A381YCL7</accession>
<proteinExistence type="predicted"/>
<gene>
    <name evidence="1" type="ORF">METZ01_LOCUS127632</name>
</gene>
<protein>
    <submittedName>
        <fullName evidence="1">Uncharacterized protein</fullName>
    </submittedName>
</protein>
<name>A0A381YCL7_9ZZZZ</name>
<dbReference type="EMBL" id="UINC01017915">
    <property type="protein sequence ID" value="SVA74778.1"/>
    <property type="molecule type" value="Genomic_DNA"/>
</dbReference>